<feature type="compositionally biased region" description="Low complexity" evidence="1">
    <location>
        <begin position="61"/>
        <end position="73"/>
    </location>
</feature>
<feature type="region of interest" description="Disordered" evidence="1">
    <location>
        <begin position="46"/>
        <end position="79"/>
    </location>
</feature>
<protein>
    <submittedName>
        <fullName evidence="2">Uncharacterized protein</fullName>
    </submittedName>
</protein>
<sequence length="79" mass="9470">MRLIMEELLNLSQKRSNCYNRHNSYRKKEQFLCNWTKKGKQLSKSAFRHQKETQVEHMKTSMNNNSPSMRMSSTGQYPI</sequence>
<organism evidence="2 3">
    <name type="scientific">Halteria grandinella</name>
    <dbReference type="NCBI Taxonomy" id="5974"/>
    <lineage>
        <taxon>Eukaryota</taxon>
        <taxon>Sar</taxon>
        <taxon>Alveolata</taxon>
        <taxon>Ciliophora</taxon>
        <taxon>Intramacronucleata</taxon>
        <taxon>Spirotrichea</taxon>
        <taxon>Stichotrichia</taxon>
        <taxon>Sporadotrichida</taxon>
        <taxon>Halteriidae</taxon>
        <taxon>Halteria</taxon>
    </lineage>
</organism>
<feature type="compositionally biased region" description="Basic and acidic residues" evidence="1">
    <location>
        <begin position="49"/>
        <end position="59"/>
    </location>
</feature>
<evidence type="ECO:0000313" key="2">
    <source>
        <dbReference type="EMBL" id="TNV82629.1"/>
    </source>
</evidence>
<proteinExistence type="predicted"/>
<dbReference type="EMBL" id="RRYP01004737">
    <property type="protein sequence ID" value="TNV82629.1"/>
    <property type="molecule type" value="Genomic_DNA"/>
</dbReference>
<accession>A0A8J8NYN8</accession>
<name>A0A8J8NYN8_HALGN</name>
<reference evidence="2" key="1">
    <citation type="submission" date="2019-06" db="EMBL/GenBank/DDBJ databases">
        <authorList>
            <person name="Zheng W."/>
        </authorList>
    </citation>
    <scope>NUCLEOTIDE SEQUENCE</scope>
    <source>
        <strain evidence="2">QDHG01</strain>
    </source>
</reference>
<keyword evidence="3" id="KW-1185">Reference proteome</keyword>
<evidence type="ECO:0000256" key="1">
    <source>
        <dbReference type="SAM" id="MobiDB-lite"/>
    </source>
</evidence>
<gene>
    <name evidence="2" type="ORF">FGO68_gene9148</name>
</gene>
<dbReference type="Proteomes" id="UP000785679">
    <property type="component" value="Unassembled WGS sequence"/>
</dbReference>
<dbReference type="AlphaFoldDB" id="A0A8J8NYN8"/>
<evidence type="ECO:0000313" key="3">
    <source>
        <dbReference type="Proteomes" id="UP000785679"/>
    </source>
</evidence>
<comment type="caution">
    <text evidence="2">The sequence shown here is derived from an EMBL/GenBank/DDBJ whole genome shotgun (WGS) entry which is preliminary data.</text>
</comment>